<feature type="region of interest" description="Disordered" evidence="1">
    <location>
        <begin position="195"/>
        <end position="254"/>
    </location>
</feature>
<feature type="compositionally biased region" description="Pro residues" evidence="1">
    <location>
        <begin position="1"/>
        <end position="10"/>
    </location>
</feature>
<evidence type="ECO:0000313" key="3">
    <source>
        <dbReference type="Proteomes" id="UP000591131"/>
    </source>
</evidence>
<feature type="region of interest" description="Disordered" evidence="1">
    <location>
        <begin position="100"/>
        <end position="135"/>
    </location>
</feature>
<dbReference type="AlphaFoldDB" id="A0A7J6L0U6"/>
<reference evidence="2 3" key="1">
    <citation type="submission" date="2020-04" db="EMBL/GenBank/DDBJ databases">
        <title>Perkinsus chesapeaki whole genome sequence.</title>
        <authorList>
            <person name="Bogema D.R."/>
        </authorList>
    </citation>
    <scope>NUCLEOTIDE SEQUENCE [LARGE SCALE GENOMIC DNA]</scope>
    <source>
        <strain evidence="2">ATCC PRA-425</strain>
    </source>
</reference>
<dbReference type="Gene3D" id="1.10.287.1490">
    <property type="match status" value="1"/>
</dbReference>
<proteinExistence type="predicted"/>
<dbReference type="Proteomes" id="UP000591131">
    <property type="component" value="Unassembled WGS sequence"/>
</dbReference>
<feature type="region of interest" description="Disordered" evidence="1">
    <location>
        <begin position="1"/>
        <end position="59"/>
    </location>
</feature>
<accession>A0A7J6L0U6</accession>
<comment type="caution">
    <text evidence="2">The sequence shown here is derived from an EMBL/GenBank/DDBJ whole genome shotgun (WGS) entry which is preliminary data.</text>
</comment>
<feature type="compositionally biased region" description="Polar residues" evidence="1">
    <location>
        <begin position="225"/>
        <end position="244"/>
    </location>
</feature>
<dbReference type="EMBL" id="JAAPAO010000941">
    <property type="protein sequence ID" value="KAF4652296.1"/>
    <property type="molecule type" value="Genomic_DNA"/>
</dbReference>
<sequence length="359" mass="39066">MIQQRPPPVNRRPRGPAKGPSPPSKPRQDGREQSGARQMPPSSEPVASPRESGDRLVGRNILGQAQAEFDRLVSESGKLRKQLAAAQQLSTSQRATIDELESKLESSQGEVDKLKKEGTGREVELRGSLSSAQKKVTELQSTVKRLETELSAAREESEARGQACDQLGEQIARLQAENQSSVAELASLREHVLRLQGGSTHRGGSRSSGSHHRRHRGRRYRPSSKQSMSLTADSTLPVGSSSSEIPGGRGVRSSEGAAVFLERKSREIHALKRELEIARKDNAAMYAALRANDQIHAPPSVAHPPLPRATMLPPLSGLAENAGGFGMMSRLLNLDPVLPKMAIQRELQARNLSPNRRGF</sequence>
<evidence type="ECO:0000256" key="1">
    <source>
        <dbReference type="SAM" id="MobiDB-lite"/>
    </source>
</evidence>
<evidence type="ECO:0000313" key="2">
    <source>
        <dbReference type="EMBL" id="KAF4652296.1"/>
    </source>
</evidence>
<organism evidence="2 3">
    <name type="scientific">Perkinsus chesapeaki</name>
    <name type="common">Clam parasite</name>
    <name type="synonym">Perkinsus andrewsi</name>
    <dbReference type="NCBI Taxonomy" id="330153"/>
    <lineage>
        <taxon>Eukaryota</taxon>
        <taxon>Sar</taxon>
        <taxon>Alveolata</taxon>
        <taxon>Perkinsozoa</taxon>
        <taxon>Perkinsea</taxon>
        <taxon>Perkinsida</taxon>
        <taxon>Perkinsidae</taxon>
        <taxon>Perkinsus</taxon>
    </lineage>
</organism>
<protein>
    <submittedName>
        <fullName evidence="2">Uncharacterized protein</fullName>
    </submittedName>
</protein>
<feature type="compositionally biased region" description="Basic and acidic residues" evidence="1">
    <location>
        <begin position="100"/>
        <end position="125"/>
    </location>
</feature>
<feature type="compositionally biased region" description="Basic residues" evidence="1">
    <location>
        <begin position="209"/>
        <end position="222"/>
    </location>
</feature>
<keyword evidence="3" id="KW-1185">Reference proteome</keyword>
<gene>
    <name evidence="2" type="ORF">FOL47_011173</name>
</gene>
<name>A0A7J6L0U6_PERCH</name>